<organism evidence="3 4">
    <name type="scientific">Alloalcanivorax xenomutans</name>
    <dbReference type="NCBI Taxonomy" id="1094342"/>
    <lineage>
        <taxon>Bacteria</taxon>
        <taxon>Pseudomonadati</taxon>
        <taxon>Pseudomonadota</taxon>
        <taxon>Gammaproteobacteria</taxon>
        <taxon>Oceanospirillales</taxon>
        <taxon>Alcanivoracaceae</taxon>
        <taxon>Alloalcanivorax</taxon>
    </lineage>
</organism>
<evidence type="ECO:0000313" key="4">
    <source>
        <dbReference type="Proteomes" id="UP001107961"/>
    </source>
</evidence>
<sequence length="109" mass="10578">MAKTNKLNPLAATVGAAFVASAMSLPVTAQAVENPFAASDLGAGYQLADNHGEKGAEGRCGGKKAEGSCGGKKAEGSCGGDKKAEGKCGEDKEKGAEGKCGEGKCGGAA</sequence>
<dbReference type="KEGG" id="axe:P40_11985"/>
<comment type="caution">
    <text evidence="3">The sequence shown here is derived from an EMBL/GenBank/DDBJ whole genome shotgun (WGS) entry which is preliminary data.</text>
</comment>
<gene>
    <name evidence="3" type="ORF">LZG35_08545</name>
</gene>
<feature type="signal peptide" evidence="2">
    <location>
        <begin position="1"/>
        <end position="31"/>
    </location>
</feature>
<dbReference type="RefSeq" id="WP_022994263.1">
    <property type="nucleotide sequence ID" value="NZ_CBDDTQ010000005.1"/>
</dbReference>
<evidence type="ECO:0000313" key="3">
    <source>
        <dbReference type="EMBL" id="MCE7508683.1"/>
    </source>
</evidence>
<dbReference type="EMBL" id="JAJVKT010000008">
    <property type="protein sequence ID" value="MCE7508683.1"/>
    <property type="molecule type" value="Genomic_DNA"/>
</dbReference>
<name>A0A9Q3W3R1_9GAMM</name>
<keyword evidence="2" id="KW-0732">Signal</keyword>
<reference evidence="3" key="1">
    <citation type="submission" date="2022-01" db="EMBL/GenBank/DDBJ databases">
        <authorList>
            <person name="Karlyshev A.V."/>
            <person name="Jaspars M."/>
        </authorList>
    </citation>
    <scope>NUCLEOTIDE SEQUENCE</scope>
    <source>
        <strain evidence="3">AGSA3-2</strain>
    </source>
</reference>
<evidence type="ECO:0000256" key="2">
    <source>
        <dbReference type="SAM" id="SignalP"/>
    </source>
</evidence>
<feature type="compositionally biased region" description="Basic and acidic residues" evidence="1">
    <location>
        <begin position="72"/>
        <end position="102"/>
    </location>
</feature>
<evidence type="ECO:0000256" key="1">
    <source>
        <dbReference type="SAM" id="MobiDB-lite"/>
    </source>
</evidence>
<dbReference type="Proteomes" id="UP001107961">
    <property type="component" value="Unassembled WGS sequence"/>
</dbReference>
<proteinExistence type="predicted"/>
<evidence type="ECO:0008006" key="5">
    <source>
        <dbReference type="Google" id="ProtNLM"/>
    </source>
</evidence>
<protein>
    <recommendedName>
        <fullName evidence="5">Low-complexity protein</fullName>
    </recommendedName>
</protein>
<accession>A0A9Q3W3R1</accession>
<feature type="chain" id="PRO_5040430811" description="Low-complexity protein" evidence="2">
    <location>
        <begin position="32"/>
        <end position="109"/>
    </location>
</feature>
<keyword evidence="4" id="KW-1185">Reference proteome</keyword>
<dbReference type="AlphaFoldDB" id="A0A9Q3W3R1"/>
<dbReference type="GeneID" id="94687024"/>
<feature type="region of interest" description="Disordered" evidence="1">
    <location>
        <begin position="53"/>
        <end position="109"/>
    </location>
</feature>